<name>A0ACA9N7K8_9GLOM</name>
<evidence type="ECO:0000313" key="2">
    <source>
        <dbReference type="Proteomes" id="UP000789860"/>
    </source>
</evidence>
<comment type="caution">
    <text evidence="1">The sequence shown here is derived from an EMBL/GenBank/DDBJ whole genome shotgun (WGS) entry which is preliminary data.</text>
</comment>
<protein>
    <submittedName>
        <fullName evidence="1">6232_t:CDS:1</fullName>
    </submittedName>
</protein>
<sequence>KENTANKENQNLSRNNYEESSKDKEERIQNLAEAKVKTCIKKA</sequence>
<reference evidence="1" key="1">
    <citation type="submission" date="2021-06" db="EMBL/GenBank/DDBJ databases">
        <authorList>
            <person name="Kallberg Y."/>
            <person name="Tangrot J."/>
            <person name="Rosling A."/>
        </authorList>
    </citation>
    <scope>NUCLEOTIDE SEQUENCE</scope>
    <source>
        <strain evidence="1">AU212A</strain>
    </source>
</reference>
<keyword evidence="2" id="KW-1185">Reference proteome</keyword>
<dbReference type="EMBL" id="CAJVPM010021363">
    <property type="protein sequence ID" value="CAG8639871.1"/>
    <property type="molecule type" value="Genomic_DNA"/>
</dbReference>
<evidence type="ECO:0000313" key="1">
    <source>
        <dbReference type="EMBL" id="CAG8639871.1"/>
    </source>
</evidence>
<gene>
    <name evidence="1" type="ORF">SCALOS_LOCUS8285</name>
</gene>
<feature type="non-terminal residue" evidence="1">
    <location>
        <position position="1"/>
    </location>
</feature>
<dbReference type="Proteomes" id="UP000789860">
    <property type="component" value="Unassembled WGS sequence"/>
</dbReference>
<proteinExistence type="predicted"/>
<accession>A0ACA9N7K8</accession>
<organism evidence="1 2">
    <name type="scientific">Scutellospora calospora</name>
    <dbReference type="NCBI Taxonomy" id="85575"/>
    <lineage>
        <taxon>Eukaryota</taxon>
        <taxon>Fungi</taxon>
        <taxon>Fungi incertae sedis</taxon>
        <taxon>Mucoromycota</taxon>
        <taxon>Glomeromycotina</taxon>
        <taxon>Glomeromycetes</taxon>
        <taxon>Diversisporales</taxon>
        <taxon>Gigasporaceae</taxon>
        <taxon>Scutellospora</taxon>
    </lineage>
</organism>